<dbReference type="Proteomes" id="UP001071279">
    <property type="component" value="Unassembled WGS sequence"/>
</dbReference>
<protein>
    <submittedName>
        <fullName evidence="1">Uncharacterized protein</fullName>
    </submittedName>
</protein>
<dbReference type="EMBL" id="JAPXIC010000080">
    <property type="protein sequence ID" value="MCZ4720076.1"/>
    <property type="molecule type" value="Genomic_DNA"/>
</dbReference>
<sequence>SRGINFQSAKGISLYSATTGKYLSDNEIFYEYLTPVTYWNTLFAESKKEDIDAIITLTIEVGKEIYLYIGTLDNFQTKRDELDYIILKRPYRRKLKNDEEKLYKEFSERFYRIDVDKLVIDYSKISSLGIKIISVKENK</sequence>
<reference evidence="1" key="1">
    <citation type="submission" date="2022-12" db="EMBL/GenBank/DDBJ databases">
        <title>Comparative genomics of Legionella pneumophila isolates from the West Bank and Germany support molecular epidemiology of Legionnaires disease.</title>
        <authorList>
            <person name="Zayed A.R."/>
            <person name="Bitar D.M."/>
            <person name="Steinert M."/>
            <person name="Lueck C."/>
            <person name="Brettar I."/>
            <person name="Hoefle M.G."/>
            <person name="Bunk B."/>
        </authorList>
    </citation>
    <scope>NUCLEOTIDE SEQUENCE</scope>
    <source>
        <strain evidence="1">H23</strain>
    </source>
</reference>
<gene>
    <name evidence="1" type="ORF">O6C86_12765</name>
</gene>
<evidence type="ECO:0000313" key="1">
    <source>
        <dbReference type="EMBL" id="MCZ4720076.1"/>
    </source>
</evidence>
<organism evidence="1 2">
    <name type="scientific">Legionella pneumophila</name>
    <dbReference type="NCBI Taxonomy" id="446"/>
    <lineage>
        <taxon>Bacteria</taxon>
        <taxon>Pseudomonadati</taxon>
        <taxon>Pseudomonadota</taxon>
        <taxon>Gammaproteobacteria</taxon>
        <taxon>Legionellales</taxon>
        <taxon>Legionellaceae</taxon>
        <taxon>Legionella</taxon>
    </lineage>
</organism>
<name>A0AAP3MD87_LEGPN</name>
<dbReference type="RefSeq" id="WP_269565414.1">
    <property type="nucleotide sequence ID" value="NZ_JAPXHO010000027.1"/>
</dbReference>
<evidence type="ECO:0000313" key="2">
    <source>
        <dbReference type="Proteomes" id="UP001071279"/>
    </source>
</evidence>
<feature type="non-terminal residue" evidence="1">
    <location>
        <position position="1"/>
    </location>
</feature>
<comment type="caution">
    <text evidence="1">The sequence shown here is derived from an EMBL/GenBank/DDBJ whole genome shotgun (WGS) entry which is preliminary data.</text>
</comment>
<accession>A0AAP3MD87</accession>
<proteinExistence type="predicted"/>
<dbReference type="AlphaFoldDB" id="A0AAP3MD87"/>